<name>A0A0D1Y0J9_ANEMI</name>
<evidence type="ECO:0000313" key="2">
    <source>
        <dbReference type="EMBL" id="KON95072.1"/>
    </source>
</evidence>
<dbReference type="AlphaFoldDB" id="A0A0D1Y0J9"/>
<comment type="caution">
    <text evidence="2">The sequence shown here is derived from an EMBL/GenBank/DDBJ whole genome shotgun (WGS) entry which is preliminary data.</text>
</comment>
<organism evidence="2 3">
    <name type="scientific">Aneurinibacillus migulanus</name>
    <name type="common">Bacillus migulanus</name>
    <dbReference type="NCBI Taxonomy" id="47500"/>
    <lineage>
        <taxon>Bacteria</taxon>
        <taxon>Bacillati</taxon>
        <taxon>Bacillota</taxon>
        <taxon>Bacilli</taxon>
        <taxon>Bacillales</taxon>
        <taxon>Paenibacillaceae</taxon>
        <taxon>Aneurinibacillus group</taxon>
        <taxon>Aneurinibacillus</taxon>
    </lineage>
</organism>
<keyword evidence="3" id="KW-1185">Reference proteome</keyword>
<dbReference type="Proteomes" id="UP000037269">
    <property type="component" value="Unassembled WGS sequence"/>
</dbReference>
<evidence type="ECO:0000313" key="3">
    <source>
        <dbReference type="Proteomes" id="UP000037269"/>
    </source>
</evidence>
<feature type="region of interest" description="Disordered" evidence="1">
    <location>
        <begin position="1"/>
        <end position="23"/>
    </location>
</feature>
<proteinExistence type="predicted"/>
<gene>
    <name evidence="2" type="ORF">AF333_05825</name>
</gene>
<reference evidence="2 3" key="1">
    <citation type="submission" date="2015-07" db="EMBL/GenBank/DDBJ databases">
        <title>Fjat-14205 dsm 2895.</title>
        <authorList>
            <person name="Liu B."/>
            <person name="Wang J."/>
            <person name="Zhu Y."/>
            <person name="Liu G."/>
            <person name="Chen Q."/>
            <person name="Chen Z."/>
            <person name="Lan J."/>
            <person name="Che J."/>
            <person name="Ge C."/>
            <person name="Shi H."/>
            <person name="Pan Z."/>
            <person name="Liu X."/>
        </authorList>
    </citation>
    <scope>NUCLEOTIDE SEQUENCE [LARGE SCALE GENOMIC DNA]</scope>
    <source>
        <strain evidence="2 3">DSM 2895</strain>
    </source>
</reference>
<accession>A0A0D1Y0J9</accession>
<dbReference type="EMBL" id="LGUG01000004">
    <property type="protein sequence ID" value="KON95072.1"/>
    <property type="molecule type" value="Genomic_DNA"/>
</dbReference>
<dbReference type="STRING" id="47500.AF333_05825"/>
<sequence length="76" mass="8794">MEKEENGYALRPGRKKADVSFSDRSRPPPFILFLSLTTRICRFIKSDVYNKYTKNRSGAYILLYSTLGTDRSLIIN</sequence>
<evidence type="ECO:0000256" key="1">
    <source>
        <dbReference type="SAM" id="MobiDB-lite"/>
    </source>
</evidence>
<protein>
    <submittedName>
        <fullName evidence="2">Uncharacterized protein</fullName>
    </submittedName>
</protein>